<feature type="transmembrane region" description="Helical" evidence="21">
    <location>
        <begin position="99"/>
        <end position="120"/>
    </location>
</feature>
<comment type="subunit">
    <text evidence="19">Homodimer. The monomeric form is inactive while the homodimer is active.</text>
</comment>
<organism evidence="23 24">
    <name type="scientific">Tritrichomonas musculus</name>
    <dbReference type="NCBI Taxonomy" id="1915356"/>
    <lineage>
        <taxon>Eukaryota</taxon>
        <taxon>Metamonada</taxon>
        <taxon>Parabasalia</taxon>
        <taxon>Tritrichomonadida</taxon>
        <taxon>Tritrichomonadidae</taxon>
        <taxon>Tritrichomonas</taxon>
    </lineage>
</organism>
<evidence type="ECO:0000256" key="15">
    <source>
        <dbReference type="ARBA" id="ARBA00023049"/>
    </source>
</evidence>
<keyword evidence="21" id="KW-0812">Transmembrane</keyword>
<keyword evidence="12" id="KW-0256">Endoplasmic reticulum</keyword>
<evidence type="ECO:0000256" key="21">
    <source>
        <dbReference type="SAM" id="Phobius"/>
    </source>
</evidence>
<evidence type="ECO:0000256" key="14">
    <source>
        <dbReference type="ARBA" id="ARBA00023034"/>
    </source>
</evidence>
<evidence type="ECO:0000256" key="10">
    <source>
        <dbReference type="ARBA" id="ARBA00022729"/>
    </source>
</evidence>
<evidence type="ECO:0000256" key="2">
    <source>
        <dbReference type="ARBA" id="ARBA00004371"/>
    </source>
</evidence>
<comment type="subcellular location">
    <subcellularLocation>
        <location evidence="1">Endoplasmic reticulum</location>
    </subcellularLocation>
    <subcellularLocation>
        <location evidence="3">Golgi apparatus</location>
    </subcellularLocation>
    <subcellularLocation>
        <location evidence="2">Lysosome</location>
    </subcellularLocation>
    <subcellularLocation>
        <location evidence="4">Secreted</location>
    </subcellularLocation>
</comment>
<feature type="transmembrane region" description="Helical" evidence="21">
    <location>
        <begin position="171"/>
        <end position="193"/>
    </location>
</feature>
<keyword evidence="21" id="KW-0472">Membrane</keyword>
<proteinExistence type="predicted"/>
<protein>
    <recommendedName>
        <fullName evidence="5">Carboxypeptidase Q</fullName>
    </recommendedName>
    <alternativeName>
        <fullName evidence="20">Plasma glutamate carboxypeptidase</fullName>
    </alternativeName>
</protein>
<evidence type="ECO:0000259" key="22">
    <source>
        <dbReference type="Pfam" id="PF04389"/>
    </source>
</evidence>
<dbReference type="PANTHER" id="PTHR12053">
    <property type="entry name" value="PROTEASE FAMILY M28 PLASMA GLUTAMATE CARBOXYPEPTIDASE-RELATED"/>
    <property type="match status" value="1"/>
</dbReference>
<dbReference type="SUPFAM" id="SSF53187">
    <property type="entry name" value="Zn-dependent exopeptidases"/>
    <property type="match status" value="1"/>
</dbReference>
<feature type="domain" description="Peptidase M28" evidence="22">
    <location>
        <begin position="225"/>
        <end position="388"/>
    </location>
</feature>
<name>A0ABR2IR94_9EUKA</name>
<accession>A0ABR2IR94</accession>
<evidence type="ECO:0000313" key="24">
    <source>
        <dbReference type="Proteomes" id="UP001470230"/>
    </source>
</evidence>
<keyword evidence="8" id="KW-0645">Protease</keyword>
<keyword evidence="10" id="KW-0732">Signal</keyword>
<feature type="transmembrane region" description="Helical" evidence="21">
    <location>
        <begin position="75"/>
        <end position="94"/>
    </location>
</feature>
<dbReference type="Proteomes" id="UP001470230">
    <property type="component" value="Unassembled WGS sequence"/>
</dbReference>
<evidence type="ECO:0000313" key="23">
    <source>
        <dbReference type="EMBL" id="KAK8867069.1"/>
    </source>
</evidence>
<feature type="transmembrane region" description="Helical" evidence="21">
    <location>
        <begin position="200"/>
        <end position="221"/>
    </location>
</feature>
<evidence type="ECO:0000256" key="6">
    <source>
        <dbReference type="ARBA" id="ARBA00022525"/>
    </source>
</evidence>
<evidence type="ECO:0000256" key="5">
    <source>
        <dbReference type="ARBA" id="ARBA00014116"/>
    </source>
</evidence>
<evidence type="ECO:0000256" key="3">
    <source>
        <dbReference type="ARBA" id="ARBA00004555"/>
    </source>
</evidence>
<dbReference type="Pfam" id="PF04389">
    <property type="entry name" value="Peptidase_M28"/>
    <property type="match status" value="1"/>
</dbReference>
<keyword evidence="16" id="KW-0865">Zymogen</keyword>
<evidence type="ECO:0000256" key="9">
    <source>
        <dbReference type="ARBA" id="ARBA00022723"/>
    </source>
</evidence>
<dbReference type="InterPro" id="IPR007484">
    <property type="entry name" value="Peptidase_M28"/>
</dbReference>
<evidence type="ECO:0000256" key="13">
    <source>
        <dbReference type="ARBA" id="ARBA00022833"/>
    </source>
</evidence>
<keyword evidence="21" id="KW-1133">Transmembrane helix</keyword>
<keyword evidence="17" id="KW-0325">Glycoprotein</keyword>
<dbReference type="Gene3D" id="3.40.630.10">
    <property type="entry name" value="Zn peptidases"/>
    <property type="match status" value="1"/>
</dbReference>
<sequence length="410" mass="46560">MSFGGYREKFAYYTTKRDQYINYIVQSIMNIIAQVASREPGSDDEKRGQKIMMDDLQHYCDTVVQESFTVHPHTLLGWIPVDAFLMIFSTFAYFFQLRLIAFICTVISILNLVFEFILYYEFLDPLFPKRISTNVIATRKPKGEVKRIAVFNGHTDSNYEWWFNYLGGGHFLAFMIVIPIIGLIGTFLLHIILYSQYESWFATAQFFLLPFYTALFFFTNWNKIVPGANDNLSGATMAMCVAKYLAEQDIRFENTEVRIVLTGSEEPGLRGAKAYVKAHKEEIDNQNVEIAFFVFDTLRDLTDMAVYVRDLTGTVQNDPRVSSIMKRAGLMGGIDISDRILFFGASDAAAFTQGGFPACCFAAMDPTPASYYHTRRDSTEDLEPKAIGYGLDVAMGSLFIFDEEGLNGET</sequence>
<evidence type="ECO:0000256" key="1">
    <source>
        <dbReference type="ARBA" id="ARBA00004240"/>
    </source>
</evidence>
<keyword evidence="6" id="KW-0964">Secreted</keyword>
<keyword evidence="15" id="KW-0482">Metalloprotease</keyword>
<evidence type="ECO:0000256" key="18">
    <source>
        <dbReference type="ARBA" id="ARBA00023228"/>
    </source>
</evidence>
<keyword evidence="13" id="KW-0862">Zinc</keyword>
<evidence type="ECO:0000256" key="4">
    <source>
        <dbReference type="ARBA" id="ARBA00004613"/>
    </source>
</evidence>
<evidence type="ECO:0000256" key="16">
    <source>
        <dbReference type="ARBA" id="ARBA00023145"/>
    </source>
</evidence>
<gene>
    <name evidence="23" type="ORF">M9Y10_010038</name>
</gene>
<feature type="transmembrane region" description="Helical" evidence="21">
    <location>
        <begin position="20"/>
        <end position="37"/>
    </location>
</feature>
<dbReference type="EMBL" id="JAPFFF010000015">
    <property type="protein sequence ID" value="KAK8867069.1"/>
    <property type="molecule type" value="Genomic_DNA"/>
</dbReference>
<evidence type="ECO:0000256" key="20">
    <source>
        <dbReference type="ARBA" id="ARBA00033328"/>
    </source>
</evidence>
<keyword evidence="14" id="KW-0333">Golgi apparatus</keyword>
<dbReference type="PANTHER" id="PTHR12053:SF3">
    <property type="entry name" value="CARBOXYPEPTIDASE Q"/>
    <property type="match status" value="1"/>
</dbReference>
<dbReference type="InterPro" id="IPR039866">
    <property type="entry name" value="CPQ"/>
</dbReference>
<evidence type="ECO:0000256" key="12">
    <source>
        <dbReference type="ARBA" id="ARBA00022824"/>
    </source>
</evidence>
<keyword evidence="18" id="KW-0458">Lysosome</keyword>
<evidence type="ECO:0000256" key="19">
    <source>
        <dbReference type="ARBA" id="ARBA00025833"/>
    </source>
</evidence>
<evidence type="ECO:0000256" key="17">
    <source>
        <dbReference type="ARBA" id="ARBA00023180"/>
    </source>
</evidence>
<evidence type="ECO:0000256" key="7">
    <source>
        <dbReference type="ARBA" id="ARBA00022645"/>
    </source>
</evidence>
<reference evidence="23 24" key="1">
    <citation type="submission" date="2024-04" db="EMBL/GenBank/DDBJ databases">
        <title>Tritrichomonas musculus Genome.</title>
        <authorList>
            <person name="Alves-Ferreira E."/>
            <person name="Grigg M."/>
            <person name="Lorenzi H."/>
            <person name="Galac M."/>
        </authorList>
    </citation>
    <scope>NUCLEOTIDE SEQUENCE [LARGE SCALE GENOMIC DNA]</scope>
    <source>
        <strain evidence="23 24">EAF2021</strain>
    </source>
</reference>
<evidence type="ECO:0000256" key="8">
    <source>
        <dbReference type="ARBA" id="ARBA00022670"/>
    </source>
</evidence>
<evidence type="ECO:0000256" key="11">
    <source>
        <dbReference type="ARBA" id="ARBA00022801"/>
    </source>
</evidence>
<keyword evidence="11" id="KW-0378">Hydrolase</keyword>
<keyword evidence="24" id="KW-1185">Reference proteome</keyword>
<comment type="caution">
    <text evidence="23">The sequence shown here is derived from an EMBL/GenBank/DDBJ whole genome shotgun (WGS) entry which is preliminary data.</text>
</comment>
<keyword evidence="9" id="KW-0479">Metal-binding</keyword>
<keyword evidence="7" id="KW-0121">Carboxypeptidase</keyword>